<reference evidence="3" key="1">
    <citation type="journal article" date="2019" name="Int. J. Syst. Evol. Microbiol.">
        <title>The Global Catalogue of Microorganisms (GCM) 10K type strain sequencing project: providing services to taxonomists for standard genome sequencing and annotation.</title>
        <authorList>
            <consortium name="The Broad Institute Genomics Platform"/>
            <consortium name="The Broad Institute Genome Sequencing Center for Infectious Disease"/>
            <person name="Wu L."/>
            <person name="Ma J."/>
        </authorList>
    </citation>
    <scope>NUCLEOTIDE SEQUENCE [LARGE SCALE GENOMIC DNA]</scope>
    <source>
        <strain evidence="3">JCM 12125</strain>
    </source>
</reference>
<dbReference type="Proteomes" id="UP001596152">
    <property type="component" value="Unassembled WGS sequence"/>
</dbReference>
<evidence type="ECO:0000313" key="2">
    <source>
        <dbReference type="EMBL" id="MFC5344793.1"/>
    </source>
</evidence>
<dbReference type="RefSeq" id="WP_374037752.1">
    <property type="nucleotide sequence ID" value="NZ_CP169082.1"/>
</dbReference>
<organism evidence="2 3">
    <name type="scientific">Brevundimonas staleyi</name>
    <dbReference type="NCBI Taxonomy" id="74326"/>
    <lineage>
        <taxon>Bacteria</taxon>
        <taxon>Pseudomonadati</taxon>
        <taxon>Pseudomonadota</taxon>
        <taxon>Alphaproteobacteria</taxon>
        <taxon>Caulobacterales</taxon>
        <taxon>Caulobacteraceae</taxon>
        <taxon>Brevundimonas</taxon>
    </lineage>
</organism>
<dbReference type="InterPro" id="IPR046232">
    <property type="entry name" value="DUF6265"/>
</dbReference>
<keyword evidence="3" id="KW-1185">Reference proteome</keyword>
<accession>A0ABW0FUP8</accession>
<dbReference type="EMBL" id="JBHSLF010000024">
    <property type="protein sequence ID" value="MFC5344793.1"/>
    <property type="molecule type" value="Genomic_DNA"/>
</dbReference>
<evidence type="ECO:0000313" key="3">
    <source>
        <dbReference type="Proteomes" id="UP001596152"/>
    </source>
</evidence>
<dbReference type="Pfam" id="PF19780">
    <property type="entry name" value="DUF6265"/>
    <property type="match status" value="1"/>
</dbReference>
<gene>
    <name evidence="2" type="ORF">ACFPIE_12785</name>
</gene>
<feature type="domain" description="DUF6265" evidence="1">
    <location>
        <begin position="21"/>
        <end position="125"/>
    </location>
</feature>
<sequence length="151" mass="16410">MLTALIAAGLLQTTPTSPDLSWMAGYWLDCSQGREASETWTDPRGGVLIGAAATMSRGRASFEFARIAPVNGVLSYVAQPGGAPPTAFGLIEATEGRAVFQNLDNDFPQRVIYQRTGDVLTARIEGHMGDREQSMNWRFDKAELNTRCPTT</sequence>
<proteinExistence type="predicted"/>
<protein>
    <submittedName>
        <fullName evidence="2">DUF6265 family protein</fullName>
    </submittedName>
</protein>
<evidence type="ECO:0000259" key="1">
    <source>
        <dbReference type="Pfam" id="PF19780"/>
    </source>
</evidence>
<comment type="caution">
    <text evidence="2">The sequence shown here is derived from an EMBL/GenBank/DDBJ whole genome shotgun (WGS) entry which is preliminary data.</text>
</comment>
<name>A0ABW0FUP8_9CAUL</name>